<dbReference type="InterPro" id="IPR050796">
    <property type="entry name" value="SCF_F-box_component"/>
</dbReference>
<dbReference type="InterPro" id="IPR001810">
    <property type="entry name" value="F-box_dom"/>
</dbReference>
<proteinExistence type="predicted"/>
<dbReference type="SMART" id="SM00256">
    <property type="entry name" value="FBOX"/>
    <property type="match status" value="1"/>
</dbReference>
<dbReference type="NCBIfam" id="TIGR01640">
    <property type="entry name" value="F_box_assoc_1"/>
    <property type="match status" value="1"/>
</dbReference>
<sequence>MTTLPVDVITDILLRLPAKSLLRFKCVCKLWYDIIEGTDFIKRHVEQSNLHMIFTNPVVYMSDFDKFDKPTNLDYPFKNLEDGGVYVEGSSRGLLCISINCYPYTTYLYNPTTQSYKTLPFLPLMSTFYYPKGNKYLGFGYDHVSEDYKCVKIFLRELDGEVGSFKSQVMIYSLREDSWKRGAHDVPYYFYGHFGYSVELNGILHWSIEGNHREPLPIVTFNLCDETFCSVPLPNYHTEIYMRAHIGVIDVCLCLILNYYCYCEVWVMKEYGVASSWTKLCRVGKRYHYEDLRPISFSESKKELLVISTLVNVASLDLETLEITNIQPPGFNRFWSAHVCLENLLVFRDVEDAPTGTELPRSRSIRMRKLLMKKTERLLRIHATRLQASLELLRSSNDES</sequence>
<reference evidence="2" key="2">
    <citation type="submission" date="2021-03" db="UniProtKB">
        <authorList>
            <consortium name="EnsemblPlants"/>
        </authorList>
    </citation>
    <scope>IDENTIFICATION</scope>
</reference>
<dbReference type="InterPro" id="IPR006527">
    <property type="entry name" value="F-box-assoc_dom_typ1"/>
</dbReference>
<dbReference type="PROSITE" id="PS50181">
    <property type="entry name" value="FBOX"/>
    <property type="match status" value="1"/>
</dbReference>
<evidence type="ECO:0000313" key="3">
    <source>
        <dbReference type="Proteomes" id="UP000596660"/>
    </source>
</evidence>
<name>A0A803MBW8_CHEQI</name>
<dbReference type="Pfam" id="PF07734">
    <property type="entry name" value="FBA_1"/>
    <property type="match status" value="1"/>
</dbReference>
<accession>A0A803MBW8</accession>
<dbReference type="CDD" id="cd22157">
    <property type="entry name" value="F-box_AtFBW1-like"/>
    <property type="match status" value="1"/>
</dbReference>
<dbReference type="OrthoDB" id="591557at2759"/>
<dbReference type="GeneID" id="110713710"/>
<dbReference type="Gene3D" id="1.20.1280.50">
    <property type="match status" value="1"/>
</dbReference>
<keyword evidence="3" id="KW-1185">Reference proteome</keyword>
<dbReference type="AlphaFoldDB" id="A0A803MBW8"/>
<feature type="domain" description="F-box" evidence="1">
    <location>
        <begin position="1"/>
        <end position="44"/>
    </location>
</feature>
<dbReference type="Proteomes" id="UP000596660">
    <property type="component" value="Unplaced"/>
</dbReference>
<reference evidence="2" key="1">
    <citation type="journal article" date="2017" name="Nature">
        <title>The genome of Chenopodium quinoa.</title>
        <authorList>
            <person name="Jarvis D.E."/>
            <person name="Ho Y.S."/>
            <person name="Lightfoot D.J."/>
            <person name="Schmoeckel S.M."/>
            <person name="Li B."/>
            <person name="Borm T.J.A."/>
            <person name="Ohyanagi H."/>
            <person name="Mineta K."/>
            <person name="Michell C.T."/>
            <person name="Saber N."/>
            <person name="Kharbatia N.M."/>
            <person name="Rupper R.R."/>
            <person name="Sharp A.R."/>
            <person name="Dally N."/>
            <person name="Boughton B.A."/>
            <person name="Woo Y.H."/>
            <person name="Gao G."/>
            <person name="Schijlen E.G.W.M."/>
            <person name="Guo X."/>
            <person name="Momin A.A."/>
            <person name="Negrao S."/>
            <person name="Al-Babili S."/>
            <person name="Gehring C."/>
            <person name="Roessner U."/>
            <person name="Jung C."/>
            <person name="Murphy K."/>
            <person name="Arold S.T."/>
            <person name="Gojobori T."/>
            <person name="van der Linden C.G."/>
            <person name="van Loo E.N."/>
            <person name="Jellen E.N."/>
            <person name="Maughan P.J."/>
            <person name="Tester M."/>
        </authorList>
    </citation>
    <scope>NUCLEOTIDE SEQUENCE [LARGE SCALE GENOMIC DNA]</scope>
    <source>
        <strain evidence="2">cv. PI 614886</strain>
    </source>
</reference>
<evidence type="ECO:0000259" key="1">
    <source>
        <dbReference type="PROSITE" id="PS50181"/>
    </source>
</evidence>
<dbReference type="PANTHER" id="PTHR31672:SF13">
    <property type="entry name" value="F-BOX PROTEIN CPR30-LIKE"/>
    <property type="match status" value="1"/>
</dbReference>
<dbReference type="PANTHER" id="PTHR31672">
    <property type="entry name" value="BNACNNG10540D PROTEIN"/>
    <property type="match status" value="1"/>
</dbReference>
<dbReference type="SUPFAM" id="SSF81383">
    <property type="entry name" value="F-box domain"/>
    <property type="match status" value="1"/>
</dbReference>
<evidence type="ECO:0000313" key="2">
    <source>
        <dbReference type="EnsemblPlants" id="AUR62026585-RA:cds"/>
    </source>
</evidence>
<dbReference type="InterPro" id="IPR036047">
    <property type="entry name" value="F-box-like_dom_sf"/>
</dbReference>
<dbReference type="Gramene" id="AUR62026585-RA">
    <property type="protein sequence ID" value="AUR62026585-RA:cds"/>
    <property type="gene ID" value="AUR62026585"/>
</dbReference>
<gene>
    <name evidence="2" type="primary">LOC110713710</name>
</gene>
<dbReference type="RefSeq" id="XP_021747854.1">
    <property type="nucleotide sequence ID" value="XM_021892162.1"/>
</dbReference>
<organism evidence="2 3">
    <name type="scientific">Chenopodium quinoa</name>
    <name type="common">Quinoa</name>
    <dbReference type="NCBI Taxonomy" id="63459"/>
    <lineage>
        <taxon>Eukaryota</taxon>
        <taxon>Viridiplantae</taxon>
        <taxon>Streptophyta</taxon>
        <taxon>Embryophyta</taxon>
        <taxon>Tracheophyta</taxon>
        <taxon>Spermatophyta</taxon>
        <taxon>Magnoliopsida</taxon>
        <taxon>eudicotyledons</taxon>
        <taxon>Gunneridae</taxon>
        <taxon>Pentapetalae</taxon>
        <taxon>Caryophyllales</taxon>
        <taxon>Chenopodiaceae</taxon>
        <taxon>Chenopodioideae</taxon>
        <taxon>Atripliceae</taxon>
        <taxon>Chenopodium</taxon>
    </lineage>
</organism>
<dbReference type="Pfam" id="PF00646">
    <property type="entry name" value="F-box"/>
    <property type="match status" value="1"/>
</dbReference>
<protein>
    <recommendedName>
        <fullName evidence="1">F-box domain-containing protein</fullName>
    </recommendedName>
</protein>
<dbReference type="KEGG" id="cqi:110713710"/>
<dbReference type="InterPro" id="IPR017451">
    <property type="entry name" value="F-box-assoc_interact_dom"/>
</dbReference>
<dbReference type="EnsemblPlants" id="AUR62026585-RA">
    <property type="protein sequence ID" value="AUR62026585-RA:cds"/>
    <property type="gene ID" value="AUR62026585"/>
</dbReference>